<dbReference type="Proteomes" id="UP000186931">
    <property type="component" value="Unassembled WGS sequence"/>
</dbReference>
<accession>A0A1E8E3H4</accession>
<comment type="caution">
    <text evidence="2">The sequence shown here is derived from an EMBL/GenBank/DDBJ whole genome shotgun (WGS) entry which is preliminary data.</text>
</comment>
<feature type="region of interest" description="Disordered" evidence="1">
    <location>
        <begin position="526"/>
        <end position="554"/>
    </location>
</feature>
<dbReference type="PANTHER" id="PTHR35399:SF2">
    <property type="entry name" value="DUF839 DOMAIN-CONTAINING PROTEIN"/>
    <property type="match status" value="1"/>
</dbReference>
<dbReference type="RefSeq" id="WP_070153272.1">
    <property type="nucleotide sequence ID" value="NZ_MKQS01000005.1"/>
</dbReference>
<protein>
    <submittedName>
        <fullName evidence="2">Phosphatase</fullName>
    </submittedName>
</protein>
<dbReference type="SUPFAM" id="SSF63829">
    <property type="entry name" value="Calcium-dependent phosphotriesterase"/>
    <property type="match status" value="1"/>
</dbReference>
<feature type="region of interest" description="Disordered" evidence="1">
    <location>
        <begin position="1"/>
        <end position="20"/>
    </location>
</feature>
<sequence>MNLENQLIEHVEDSNTSDNPHFQEILNARVSRRSVVRGGIGMTAAMMLGGAGLVGCSDENDDPIITPPTKQPELKAPETINFTPVPHSKKDQVVVPEQYQVEAFLPVGTPLISGLSDWSDTQQRAGESFELRVGDNHDGLWFYGLKDGKLDNTVSDHGLLVINHEYVEVERLHLLGGYTRKIANPVDKIYENQRLSDDVRREVNAHGVGVYEVKRKKDLATFELVKDSKFNRRFTSATEVDFSGPAAGHDLLKTKFDPTGKSTRGINNQCGSGPSPWGTYLTVEENFTGVFARRTDDAAKVPAHTDFALTRYGQKAGSTGFDYLWHTPALEEQIIPDEFSRWDVSSIGATALDDYRNALNTFGWIVEVDPFDPTSRAVKRTALGRFAHENCGYAPVEAGKPVVLYMGDDARGEYVYKFVSKAVWNPADANGGLKAGTKYLDEGTLYVAKFSANGTEAYGLGEWVELTYGINGLNSSNTKYPFSSQADVMVFTRLAADSVGATKMDRPEWVNASPITGEVYLTLTNSNAANRGGKTDPANPRDYDNNGDGKLDGNPNGHVIRWREDNGNHAALKFQWDVYAFGAPFDLAAANLSGLTAENDFSSPDGLVFDPRGVMWIQTDDGAYLKRTNCMMLVALPGQVGDGASQQVGAVTTHIGAKPTTNNLARFLTGPLEAEITGVAFTPDLKTFFVSIQHPGENGNRKDGFNSHWPDSQTNPSSKALPRSALAVITRKDGGVVLG</sequence>
<name>A0A1E8E3H4_9GAMM</name>
<proteinExistence type="predicted"/>
<evidence type="ECO:0000313" key="2">
    <source>
        <dbReference type="EMBL" id="OFE44054.1"/>
    </source>
</evidence>
<dbReference type="PANTHER" id="PTHR35399">
    <property type="entry name" value="SLR8030 PROTEIN"/>
    <property type="match status" value="1"/>
</dbReference>
<organism evidence="2 3">
    <name type="scientific">Acinetobacter towneri</name>
    <dbReference type="NCBI Taxonomy" id="202956"/>
    <lineage>
        <taxon>Bacteria</taxon>
        <taxon>Pseudomonadati</taxon>
        <taxon>Pseudomonadota</taxon>
        <taxon>Gammaproteobacteria</taxon>
        <taxon>Moraxellales</taxon>
        <taxon>Moraxellaceae</taxon>
        <taxon>Acinetobacter</taxon>
    </lineage>
</organism>
<dbReference type="InterPro" id="IPR008557">
    <property type="entry name" value="PhoX"/>
</dbReference>
<feature type="region of interest" description="Disordered" evidence="1">
    <location>
        <begin position="697"/>
        <end position="722"/>
    </location>
</feature>
<reference evidence="2 3" key="1">
    <citation type="submission" date="2016-10" db="EMBL/GenBank/DDBJ databases">
        <title>Genome of airborne Acinetobacter sp. 5-2Ac02 in the hospital environment: Species near to Acinetobacter towneri.</title>
        <authorList>
            <person name="Barbosa B."/>
            <person name="Fernandez-Garcia L."/>
            <person name="Gato E."/>
            <person name="Leao R."/>
            <person name="Albano R."/>
            <person name="Fernandez B."/>
            <person name="Fernandez-Cuenca F."/>
            <person name="Marques E."/>
            <person name="Tomas M."/>
        </authorList>
    </citation>
    <scope>NUCLEOTIDE SEQUENCE [LARGE SCALE GENOMIC DNA]</scope>
    <source>
        <strain evidence="2 3">5-2Ac02</strain>
    </source>
</reference>
<evidence type="ECO:0000313" key="3">
    <source>
        <dbReference type="Proteomes" id="UP000186931"/>
    </source>
</evidence>
<dbReference type="STRING" id="202956.BJN41_02140"/>
<dbReference type="Pfam" id="PF05787">
    <property type="entry name" value="PhoX"/>
    <property type="match status" value="1"/>
</dbReference>
<dbReference type="AlphaFoldDB" id="A0A1E8E3H4"/>
<feature type="compositionally biased region" description="Polar residues" evidence="1">
    <location>
        <begin position="709"/>
        <end position="718"/>
    </location>
</feature>
<evidence type="ECO:0000256" key="1">
    <source>
        <dbReference type="SAM" id="MobiDB-lite"/>
    </source>
</evidence>
<feature type="compositionally biased region" description="Basic and acidic residues" evidence="1">
    <location>
        <begin position="539"/>
        <end position="551"/>
    </location>
</feature>
<dbReference type="EMBL" id="MKQS01000005">
    <property type="protein sequence ID" value="OFE44054.1"/>
    <property type="molecule type" value="Genomic_DNA"/>
</dbReference>
<gene>
    <name evidence="2" type="ORF">BJN41_02140</name>
</gene>